<dbReference type="PANTHER" id="PTHR31286">
    <property type="entry name" value="GLYCINE-RICH CELL WALL STRUCTURAL PROTEIN 1.8-LIKE"/>
    <property type="match status" value="1"/>
</dbReference>
<dbReference type="STRING" id="93759.A0A1R3GG72"/>
<dbReference type="EMBL" id="AWUE01022645">
    <property type="protein sequence ID" value="OMO57084.1"/>
    <property type="molecule type" value="Genomic_DNA"/>
</dbReference>
<organism evidence="1 2">
    <name type="scientific">Corchorus olitorius</name>
    <dbReference type="NCBI Taxonomy" id="93759"/>
    <lineage>
        <taxon>Eukaryota</taxon>
        <taxon>Viridiplantae</taxon>
        <taxon>Streptophyta</taxon>
        <taxon>Embryophyta</taxon>
        <taxon>Tracheophyta</taxon>
        <taxon>Spermatophyta</taxon>
        <taxon>Magnoliopsida</taxon>
        <taxon>eudicotyledons</taxon>
        <taxon>Gunneridae</taxon>
        <taxon>Pentapetalae</taxon>
        <taxon>rosids</taxon>
        <taxon>malvids</taxon>
        <taxon>Malvales</taxon>
        <taxon>Malvaceae</taxon>
        <taxon>Grewioideae</taxon>
        <taxon>Apeibeae</taxon>
        <taxon>Corchorus</taxon>
    </lineage>
</organism>
<dbReference type="Proteomes" id="UP000187203">
    <property type="component" value="Unassembled WGS sequence"/>
</dbReference>
<comment type="caution">
    <text evidence="1">The sequence shown here is derived from an EMBL/GenBank/DDBJ whole genome shotgun (WGS) entry which is preliminary data.</text>
</comment>
<reference evidence="2" key="1">
    <citation type="submission" date="2013-09" db="EMBL/GenBank/DDBJ databases">
        <title>Corchorus olitorius genome sequencing.</title>
        <authorList>
            <person name="Alam M."/>
            <person name="Haque M.S."/>
            <person name="Islam M.S."/>
            <person name="Emdad E.M."/>
            <person name="Islam M.M."/>
            <person name="Ahmed B."/>
            <person name="Halim A."/>
            <person name="Hossen Q.M.M."/>
            <person name="Hossain M.Z."/>
            <person name="Ahmed R."/>
            <person name="Khan M.M."/>
            <person name="Islam R."/>
            <person name="Rashid M.M."/>
            <person name="Khan S.A."/>
            <person name="Rahman M.S."/>
            <person name="Alam M."/>
            <person name="Yahiya A.S."/>
            <person name="Khan M.S."/>
            <person name="Azam M.S."/>
            <person name="Haque T."/>
            <person name="Lashkar M.Z.H."/>
            <person name="Akhand A.I."/>
            <person name="Morshed G."/>
            <person name="Roy S."/>
            <person name="Uddin K.S."/>
            <person name="Rabeya T."/>
            <person name="Hossain A.S."/>
            <person name="Chowdhury A."/>
            <person name="Snigdha A.R."/>
            <person name="Mortoza M.S."/>
            <person name="Matin S.A."/>
            <person name="Hoque S.M.E."/>
            <person name="Islam M.K."/>
            <person name="Roy D.K."/>
            <person name="Haider R."/>
            <person name="Moosa M.M."/>
            <person name="Elias S.M."/>
            <person name="Hasan A.M."/>
            <person name="Jahan S."/>
            <person name="Shafiuddin M."/>
            <person name="Mahmood N."/>
            <person name="Shommy N.S."/>
        </authorList>
    </citation>
    <scope>NUCLEOTIDE SEQUENCE [LARGE SCALE GENOMIC DNA]</scope>
    <source>
        <strain evidence="2">cv. O-4</strain>
    </source>
</reference>
<dbReference type="PANTHER" id="PTHR31286:SF180">
    <property type="entry name" value="OS10G0362600 PROTEIN"/>
    <property type="match status" value="1"/>
</dbReference>
<sequence length="265" mass="30727">MIIDISSTSVMRQIERWHWSRPHGAIRGLCLLLRSWNPNIPLGEIVLDRIELWLQIWGLPVEYQNAVVAEKLARTAREVIKIDWRHLRPRNIRFLRVRIALDPRKPLASGCTMERSNGTVQWAVFSYENINKLCLSYGFLGHTHPYCSRDAAEVDKMVRQRMRPITERYDHPIVTDPQNNLFSNRMRAFLHRASRITTRVAYGNTRQRQETFPFNNVLKSEYHERGSTSGAGGQVSEDHGNRVCGILQTIHENLGFDNSQVEAQI</sequence>
<protein>
    <submittedName>
        <fullName evidence="1">Uncharacterized protein</fullName>
    </submittedName>
</protein>
<keyword evidence="2" id="KW-1185">Reference proteome</keyword>
<dbReference type="OrthoDB" id="1690666at2759"/>
<proteinExistence type="predicted"/>
<evidence type="ECO:0000313" key="2">
    <source>
        <dbReference type="Proteomes" id="UP000187203"/>
    </source>
</evidence>
<accession>A0A1R3GG72</accession>
<evidence type="ECO:0000313" key="1">
    <source>
        <dbReference type="EMBL" id="OMO57084.1"/>
    </source>
</evidence>
<gene>
    <name evidence="1" type="ORF">COLO4_35506</name>
</gene>
<dbReference type="InterPro" id="IPR040256">
    <property type="entry name" value="At4g02000-like"/>
</dbReference>
<dbReference type="AlphaFoldDB" id="A0A1R3GG72"/>
<name>A0A1R3GG72_9ROSI</name>